<accession>A0A645B1Z9</accession>
<comment type="caution">
    <text evidence="1">The sequence shown here is derived from an EMBL/GenBank/DDBJ whole genome shotgun (WGS) entry which is preliminary data.</text>
</comment>
<sequence length="108" mass="11597">MAALGKIALRYRDALKDYEAVAAALALPGETELAAADAAAGAQNDEAQKLLDQLAGVTAWAAPEKKGRRTYDDKEFYESLKQQAASGRRLSDKQLAALRKLAGRYASK</sequence>
<evidence type="ECO:0000313" key="1">
    <source>
        <dbReference type="EMBL" id="MPM55734.1"/>
    </source>
</evidence>
<protein>
    <submittedName>
        <fullName evidence="1">Uncharacterized protein</fullName>
    </submittedName>
</protein>
<organism evidence="1">
    <name type="scientific">bioreactor metagenome</name>
    <dbReference type="NCBI Taxonomy" id="1076179"/>
    <lineage>
        <taxon>unclassified sequences</taxon>
        <taxon>metagenomes</taxon>
        <taxon>ecological metagenomes</taxon>
    </lineage>
</organism>
<proteinExistence type="predicted"/>
<reference evidence="1" key="1">
    <citation type="submission" date="2019-08" db="EMBL/GenBank/DDBJ databases">
        <authorList>
            <person name="Kucharzyk K."/>
            <person name="Murdoch R.W."/>
            <person name="Higgins S."/>
            <person name="Loffler F."/>
        </authorList>
    </citation>
    <scope>NUCLEOTIDE SEQUENCE</scope>
</reference>
<gene>
    <name evidence="1" type="ORF">SDC9_102531</name>
</gene>
<name>A0A645B1Z9_9ZZZZ</name>
<dbReference type="EMBL" id="VSSQ01015410">
    <property type="protein sequence ID" value="MPM55734.1"/>
    <property type="molecule type" value="Genomic_DNA"/>
</dbReference>
<dbReference type="AlphaFoldDB" id="A0A645B1Z9"/>